<evidence type="ECO:0000259" key="2">
    <source>
        <dbReference type="Pfam" id="PF03779"/>
    </source>
</evidence>
<dbReference type="Proteomes" id="UP000317122">
    <property type="component" value="Unassembled WGS sequence"/>
</dbReference>
<dbReference type="Pfam" id="PF03779">
    <property type="entry name" value="SPW"/>
    <property type="match status" value="1"/>
</dbReference>
<accession>A0A562NT55</accession>
<evidence type="ECO:0000313" key="3">
    <source>
        <dbReference type="EMBL" id="TWI35384.1"/>
    </source>
</evidence>
<name>A0A562NT55_9HYPH</name>
<feature type="domain" description="SPW repeat-containing integral membrane" evidence="2">
    <location>
        <begin position="12"/>
        <end position="105"/>
    </location>
</feature>
<reference evidence="3 4" key="1">
    <citation type="journal article" date="2015" name="Stand. Genomic Sci.">
        <title>Genomic Encyclopedia of Bacterial and Archaeal Type Strains, Phase III: the genomes of soil and plant-associated and newly described type strains.</title>
        <authorList>
            <person name="Whitman W.B."/>
            <person name="Woyke T."/>
            <person name="Klenk H.P."/>
            <person name="Zhou Y."/>
            <person name="Lilburn T.G."/>
            <person name="Beck B.J."/>
            <person name="De Vos P."/>
            <person name="Vandamme P."/>
            <person name="Eisen J.A."/>
            <person name="Garrity G."/>
            <person name="Hugenholtz P."/>
            <person name="Kyrpides N.C."/>
        </authorList>
    </citation>
    <scope>NUCLEOTIDE SEQUENCE [LARGE SCALE GENOMIC DNA]</scope>
    <source>
        <strain evidence="3 4">CGMCC 1.2546</strain>
    </source>
</reference>
<proteinExistence type="predicted"/>
<dbReference type="RefSeq" id="WP_145719182.1">
    <property type="nucleotide sequence ID" value="NZ_BSPF01000094.1"/>
</dbReference>
<dbReference type="InterPro" id="IPR005530">
    <property type="entry name" value="SPW"/>
</dbReference>
<feature type="transmembrane region" description="Helical" evidence="1">
    <location>
        <begin position="91"/>
        <end position="110"/>
    </location>
</feature>
<feature type="transmembrane region" description="Helical" evidence="1">
    <location>
        <begin position="40"/>
        <end position="60"/>
    </location>
</feature>
<dbReference type="AlphaFoldDB" id="A0A562NT55"/>
<evidence type="ECO:0000313" key="4">
    <source>
        <dbReference type="Proteomes" id="UP000317122"/>
    </source>
</evidence>
<dbReference type="OrthoDB" id="166183at2"/>
<protein>
    <submittedName>
        <fullName evidence="3">SPW repeat-containing protein</fullName>
    </submittedName>
</protein>
<keyword evidence="1" id="KW-0472">Membrane</keyword>
<gene>
    <name evidence="3" type="ORF">IQ26_03365</name>
</gene>
<sequence>MAIKMMEGKKGQDWINLVLAICLFISPWIIGFAAEANPAWNAWIAGIVLGALALATLSAFAEWEEWVNLVVGLWLIVSPWLLGFAANVNAMGTHVVLGVLVVAASVWAVWDYRHHPPAHA</sequence>
<feature type="transmembrane region" description="Helical" evidence="1">
    <location>
        <begin position="67"/>
        <end position="85"/>
    </location>
</feature>
<keyword evidence="1" id="KW-0812">Transmembrane</keyword>
<feature type="transmembrane region" description="Helical" evidence="1">
    <location>
        <begin position="14"/>
        <end position="34"/>
    </location>
</feature>
<keyword evidence="1" id="KW-1133">Transmembrane helix</keyword>
<evidence type="ECO:0000256" key="1">
    <source>
        <dbReference type="SAM" id="Phobius"/>
    </source>
</evidence>
<organism evidence="3 4">
    <name type="scientific">Mesorhizobium tianshanense</name>
    <dbReference type="NCBI Taxonomy" id="39844"/>
    <lineage>
        <taxon>Bacteria</taxon>
        <taxon>Pseudomonadati</taxon>
        <taxon>Pseudomonadota</taxon>
        <taxon>Alphaproteobacteria</taxon>
        <taxon>Hyphomicrobiales</taxon>
        <taxon>Phyllobacteriaceae</taxon>
        <taxon>Mesorhizobium</taxon>
    </lineage>
</organism>
<keyword evidence="4" id="KW-1185">Reference proteome</keyword>
<comment type="caution">
    <text evidence="3">The sequence shown here is derived from an EMBL/GenBank/DDBJ whole genome shotgun (WGS) entry which is preliminary data.</text>
</comment>
<dbReference type="EMBL" id="VLKT01000019">
    <property type="protein sequence ID" value="TWI35384.1"/>
    <property type="molecule type" value="Genomic_DNA"/>
</dbReference>